<dbReference type="Gene3D" id="3.40.50.300">
    <property type="entry name" value="P-loop containing nucleotide triphosphate hydrolases"/>
    <property type="match status" value="2"/>
</dbReference>
<dbReference type="RefSeq" id="WP_350331773.1">
    <property type="nucleotide sequence ID" value="NZ_CP054719.1"/>
</dbReference>
<keyword evidence="7" id="KW-0413">Isomerase</keyword>
<dbReference type="PANTHER" id="PTHR11070">
    <property type="entry name" value="UVRD / RECB / PCRA DNA HELICASE FAMILY MEMBER"/>
    <property type="match status" value="1"/>
</dbReference>
<dbReference type="Proteomes" id="UP000594001">
    <property type="component" value="Chromosome"/>
</dbReference>
<feature type="binding site" evidence="13">
    <location>
        <begin position="33"/>
        <end position="40"/>
    </location>
    <ligand>
        <name>ATP</name>
        <dbReference type="ChEBI" id="CHEBI:30616"/>
    </ligand>
</feature>
<dbReference type="GO" id="GO:0033202">
    <property type="term" value="C:DNA helicase complex"/>
    <property type="evidence" value="ECO:0007669"/>
    <property type="project" value="TreeGrafter"/>
</dbReference>
<gene>
    <name evidence="17" type="primary">uvrD</name>
    <name evidence="17" type="ORF">CPBP_01002</name>
</gene>
<evidence type="ECO:0000256" key="5">
    <source>
        <dbReference type="ARBA" id="ARBA00022840"/>
    </source>
</evidence>
<dbReference type="CDD" id="cd18807">
    <property type="entry name" value="SF1_C_UvrD"/>
    <property type="match status" value="1"/>
</dbReference>
<evidence type="ECO:0000256" key="8">
    <source>
        <dbReference type="ARBA" id="ARBA00025289"/>
    </source>
</evidence>
<dbReference type="InterPro" id="IPR014017">
    <property type="entry name" value="DNA_helicase_UvrD-like_C"/>
</dbReference>
<dbReference type="GO" id="GO:0016787">
    <property type="term" value="F:hydrolase activity"/>
    <property type="evidence" value="ECO:0007669"/>
    <property type="project" value="UniProtKB-UniRule"/>
</dbReference>
<comment type="function">
    <text evidence="8">Has both ATPase and helicase activities. Unwinds DNA duplexes with 3' to 5' polarity with respect to the bound strand and initiates unwinding most effectively when a single-stranded region is present. Involved in the post-incision events of nucleotide excision repair and methyl-directed mismatch repair.</text>
</comment>
<dbReference type="GO" id="GO:0003677">
    <property type="term" value="F:DNA binding"/>
    <property type="evidence" value="ECO:0007669"/>
    <property type="project" value="UniProtKB-KW"/>
</dbReference>
<evidence type="ECO:0000313" key="18">
    <source>
        <dbReference type="Proteomes" id="UP000594001"/>
    </source>
</evidence>
<feature type="domain" description="UvrD-like helicase ATP-binding" evidence="15">
    <location>
        <begin position="12"/>
        <end position="296"/>
    </location>
</feature>
<dbReference type="PANTHER" id="PTHR11070:SF2">
    <property type="entry name" value="ATP-DEPENDENT DNA HELICASE SRS2"/>
    <property type="match status" value="1"/>
</dbReference>
<sequence length="740" mass="84466">MDHNEFADGVLELLNPKQREAVDYFGGPLLILAGAGTGKTKVLTTRIGHIIQTYRAAPHEILAVTFTNKAASEMRDRVLKFVAGAHAMWLGTFHSIGLRIIRNHAEAIGLQPNFTVLDPDDQLRLIKQVIKAAGLDEKRHPPKIAMQVINLLKDRAVSPLTTDVRKYRDPKTNRFVSGWIVDTYLTYQERLKILNAADFGDLLLHCVSLFQLFPDVLSRYHQQFKFILIDEYQDTNVAQYLWLRLMAQGGAQVCCVGDDDQSIYGWRGAEVDNILRFEHDFQGAKVVRLEQNYRSTTHILGAAAGLIAHNKGRLGKELWTDLDGGEKVDIHCVYDSEEEAIVTVNALERLYKSGYPLNETAILVRASHQTREFEERLMVCGLPYRVVGGMRFYERQEIRDALAYLRLVHQTSDSLAYERIVNMPRRGIGESTLNIMHSVARDQGISMFDATAQLIETDEFRPQTTTVLRGFVEDVRRWQLMSQEMPPSELAKIILDESGYTAYWRNETTPDAPTRLENLKELVVALEEFSTLDGFLEHVSLVMEVTQKDSGPQITIMTLHSAKGLEFGTVFLPGWEEGLFPHQRALEDSGADGLEEERRLAYVGITRAKEKAVITYATMRRIYNQMQHNLPSRFLSELPSEHVVWHNRMGRNQPMQKGRRPGRDYDNRNRQPQRYVQQKSTFSDFEFNQDSSNVPKASTRLVYHKKFGMGKVVRLEGDKADVNFEEFGLKKVLVSFLTEV</sequence>
<organism evidence="17 18">
    <name type="scientific">Candidatus Bodocaedibacter vickermanii</name>
    <dbReference type="NCBI Taxonomy" id="2741701"/>
    <lineage>
        <taxon>Bacteria</taxon>
        <taxon>Pseudomonadati</taxon>
        <taxon>Pseudomonadota</taxon>
        <taxon>Alphaproteobacteria</taxon>
        <taxon>Holosporales</taxon>
        <taxon>Candidatus Paracaedibacteraceae</taxon>
        <taxon>Candidatus Bodocaedibacter</taxon>
    </lineage>
</organism>
<keyword evidence="5 13" id="KW-0067">ATP-binding</keyword>
<evidence type="ECO:0000256" key="7">
    <source>
        <dbReference type="ARBA" id="ARBA00023235"/>
    </source>
</evidence>
<protein>
    <recommendedName>
        <fullName evidence="10">DNA 3'-5' helicase</fullName>
        <ecNumber evidence="10">5.6.2.4</ecNumber>
    </recommendedName>
    <alternativeName>
        <fullName evidence="11">DNA 3'-5' helicase II</fullName>
    </alternativeName>
</protein>
<dbReference type="EC" id="5.6.2.4" evidence="10"/>
<dbReference type="GO" id="GO:0005524">
    <property type="term" value="F:ATP binding"/>
    <property type="evidence" value="ECO:0007669"/>
    <property type="project" value="UniProtKB-UniRule"/>
</dbReference>
<keyword evidence="18" id="KW-1185">Reference proteome</keyword>
<comment type="catalytic activity">
    <reaction evidence="12">
        <text>ATP + H2O = ADP + phosphate + H(+)</text>
        <dbReference type="Rhea" id="RHEA:13065"/>
        <dbReference type="ChEBI" id="CHEBI:15377"/>
        <dbReference type="ChEBI" id="CHEBI:15378"/>
        <dbReference type="ChEBI" id="CHEBI:30616"/>
        <dbReference type="ChEBI" id="CHEBI:43474"/>
        <dbReference type="ChEBI" id="CHEBI:456216"/>
        <dbReference type="EC" id="5.6.2.4"/>
    </reaction>
</comment>
<dbReference type="CDD" id="cd17932">
    <property type="entry name" value="DEXQc_UvrD"/>
    <property type="match status" value="1"/>
</dbReference>
<evidence type="ECO:0000256" key="1">
    <source>
        <dbReference type="ARBA" id="ARBA00009922"/>
    </source>
</evidence>
<dbReference type="InterPro" id="IPR013986">
    <property type="entry name" value="DExx_box_DNA_helicase_dom_sf"/>
</dbReference>
<dbReference type="KEGG" id="pbal:CPBP_01002"/>
<dbReference type="Pfam" id="PF13361">
    <property type="entry name" value="UvrD_C"/>
    <property type="match status" value="1"/>
</dbReference>
<evidence type="ECO:0000313" key="17">
    <source>
        <dbReference type="EMBL" id="QOL20219.1"/>
    </source>
</evidence>
<proteinExistence type="inferred from homology"/>
<dbReference type="GO" id="GO:0043138">
    <property type="term" value="F:3'-5' DNA helicase activity"/>
    <property type="evidence" value="ECO:0007669"/>
    <property type="project" value="UniProtKB-EC"/>
</dbReference>
<dbReference type="GO" id="GO:0005829">
    <property type="term" value="C:cytosol"/>
    <property type="evidence" value="ECO:0007669"/>
    <property type="project" value="TreeGrafter"/>
</dbReference>
<accession>A0A7L9RUN1</accession>
<dbReference type="AlphaFoldDB" id="A0A7L9RUN1"/>
<evidence type="ECO:0000259" key="16">
    <source>
        <dbReference type="PROSITE" id="PS51217"/>
    </source>
</evidence>
<dbReference type="Gene3D" id="1.10.486.10">
    <property type="entry name" value="PCRA, domain 4"/>
    <property type="match status" value="1"/>
</dbReference>
<dbReference type="Gene3D" id="1.10.10.160">
    <property type="match status" value="1"/>
</dbReference>
<dbReference type="SUPFAM" id="SSF52540">
    <property type="entry name" value="P-loop containing nucleoside triphosphate hydrolases"/>
    <property type="match status" value="1"/>
</dbReference>
<evidence type="ECO:0000256" key="4">
    <source>
        <dbReference type="ARBA" id="ARBA00022806"/>
    </source>
</evidence>
<dbReference type="PROSITE" id="PS51198">
    <property type="entry name" value="UVRD_HELICASE_ATP_BIND"/>
    <property type="match status" value="1"/>
</dbReference>
<comment type="catalytic activity">
    <reaction evidence="9">
        <text>Couples ATP hydrolysis with the unwinding of duplex DNA by translocating in the 3'-5' direction.</text>
        <dbReference type="EC" id="5.6.2.4"/>
    </reaction>
</comment>
<feature type="region of interest" description="Disordered" evidence="14">
    <location>
        <begin position="648"/>
        <end position="675"/>
    </location>
</feature>
<keyword evidence="6" id="KW-0238">DNA-binding</keyword>
<keyword evidence="4 13" id="KW-0347">Helicase</keyword>
<evidence type="ECO:0000256" key="9">
    <source>
        <dbReference type="ARBA" id="ARBA00034617"/>
    </source>
</evidence>
<evidence type="ECO:0000256" key="14">
    <source>
        <dbReference type="SAM" id="MobiDB-lite"/>
    </source>
</evidence>
<dbReference type="FunFam" id="1.10.486.10:FF:000003">
    <property type="entry name" value="ATP-dependent DNA helicase"/>
    <property type="match status" value="1"/>
</dbReference>
<evidence type="ECO:0000256" key="12">
    <source>
        <dbReference type="ARBA" id="ARBA00048988"/>
    </source>
</evidence>
<reference evidence="17 18" key="1">
    <citation type="submission" date="2020-06" db="EMBL/GenBank/DDBJ databases">
        <title>The endosymbiont of the kinetoplastid Bodo saltans is a Paracaedibacter-like alpha-proteobacterium possessing a putative toxin-antitoxin system.</title>
        <authorList>
            <person name="Midha S."/>
            <person name="Rigden D.J."/>
            <person name="Siozios S."/>
            <person name="Hurst G.D.D."/>
            <person name="Jackson A.P."/>
        </authorList>
    </citation>
    <scope>NUCLEOTIDE SEQUENCE [LARGE SCALE GENOMIC DNA]</scope>
    <source>
        <strain evidence="17">Lake Konstanz</strain>
    </source>
</reference>
<evidence type="ECO:0000256" key="10">
    <source>
        <dbReference type="ARBA" id="ARBA00034808"/>
    </source>
</evidence>
<evidence type="ECO:0000256" key="6">
    <source>
        <dbReference type="ARBA" id="ARBA00023125"/>
    </source>
</evidence>
<name>A0A7L9RUN1_9PROT</name>
<keyword evidence="3 13" id="KW-0378">Hydrolase</keyword>
<evidence type="ECO:0000256" key="11">
    <source>
        <dbReference type="ARBA" id="ARBA00034923"/>
    </source>
</evidence>
<dbReference type="InterPro" id="IPR014016">
    <property type="entry name" value="UvrD-like_ATP-bd"/>
</dbReference>
<dbReference type="GO" id="GO:0000725">
    <property type="term" value="P:recombinational repair"/>
    <property type="evidence" value="ECO:0007669"/>
    <property type="project" value="TreeGrafter"/>
</dbReference>
<evidence type="ECO:0000256" key="3">
    <source>
        <dbReference type="ARBA" id="ARBA00022801"/>
    </source>
</evidence>
<evidence type="ECO:0000256" key="2">
    <source>
        <dbReference type="ARBA" id="ARBA00022741"/>
    </source>
</evidence>
<dbReference type="FunFam" id="3.40.50.300:FF:001890">
    <property type="entry name" value="DNA helicase"/>
    <property type="match status" value="1"/>
</dbReference>
<evidence type="ECO:0000256" key="13">
    <source>
        <dbReference type="PROSITE-ProRule" id="PRU00560"/>
    </source>
</evidence>
<evidence type="ECO:0000259" key="15">
    <source>
        <dbReference type="PROSITE" id="PS51198"/>
    </source>
</evidence>
<keyword evidence="2 13" id="KW-0547">Nucleotide-binding</keyword>
<dbReference type="PROSITE" id="PS51217">
    <property type="entry name" value="UVRD_HELICASE_CTER"/>
    <property type="match status" value="1"/>
</dbReference>
<dbReference type="InterPro" id="IPR000212">
    <property type="entry name" value="DNA_helicase_UvrD/REP"/>
</dbReference>
<dbReference type="Pfam" id="PF00580">
    <property type="entry name" value="UvrD-helicase"/>
    <property type="match status" value="1"/>
</dbReference>
<dbReference type="InterPro" id="IPR027417">
    <property type="entry name" value="P-loop_NTPase"/>
</dbReference>
<comment type="similarity">
    <text evidence="1">Belongs to the helicase family. UvrD subfamily.</text>
</comment>
<feature type="domain" description="UvrD-like helicase C-terminal" evidence="16">
    <location>
        <begin position="297"/>
        <end position="564"/>
    </location>
</feature>
<dbReference type="EMBL" id="CP054719">
    <property type="protein sequence ID" value="QOL20219.1"/>
    <property type="molecule type" value="Genomic_DNA"/>
</dbReference>